<name>A0A9J2P440_ASCLU</name>
<evidence type="ECO:0000313" key="1">
    <source>
        <dbReference type="Proteomes" id="UP000036681"/>
    </source>
</evidence>
<organism evidence="1 2">
    <name type="scientific">Ascaris lumbricoides</name>
    <name type="common">Giant roundworm</name>
    <dbReference type="NCBI Taxonomy" id="6252"/>
    <lineage>
        <taxon>Eukaryota</taxon>
        <taxon>Metazoa</taxon>
        <taxon>Ecdysozoa</taxon>
        <taxon>Nematoda</taxon>
        <taxon>Chromadorea</taxon>
        <taxon>Rhabditida</taxon>
        <taxon>Spirurina</taxon>
        <taxon>Ascaridomorpha</taxon>
        <taxon>Ascaridoidea</taxon>
        <taxon>Ascarididae</taxon>
        <taxon>Ascaris</taxon>
    </lineage>
</organism>
<sequence>MHLCLRQHNLTRLACCQLILLINESHRVPFCDFENSPAETNASSFSTVGVSALPRNTQQCSRGSHNIRVRNCDVVFDSSMLYDARLAFFETSV</sequence>
<protein>
    <submittedName>
        <fullName evidence="2">Secreted protein</fullName>
    </submittedName>
</protein>
<accession>A0A9J2P440</accession>
<dbReference type="Proteomes" id="UP000036681">
    <property type="component" value="Unplaced"/>
</dbReference>
<evidence type="ECO:0000313" key="2">
    <source>
        <dbReference type="WBParaSite" id="ALUE_0000433401-mRNA-1"/>
    </source>
</evidence>
<keyword evidence="1" id="KW-1185">Reference proteome</keyword>
<proteinExistence type="predicted"/>
<dbReference type="WBParaSite" id="ALUE_0000433401-mRNA-1">
    <property type="protein sequence ID" value="ALUE_0000433401-mRNA-1"/>
    <property type="gene ID" value="ALUE_0000433401"/>
</dbReference>
<dbReference type="AlphaFoldDB" id="A0A9J2P440"/>
<reference evidence="2" key="1">
    <citation type="submission" date="2023-03" db="UniProtKB">
        <authorList>
            <consortium name="WormBaseParasite"/>
        </authorList>
    </citation>
    <scope>IDENTIFICATION</scope>
</reference>